<dbReference type="SUPFAM" id="SSF56112">
    <property type="entry name" value="Protein kinase-like (PK-like)"/>
    <property type="match status" value="1"/>
</dbReference>
<feature type="compositionally biased region" description="Low complexity" evidence="10">
    <location>
        <begin position="852"/>
        <end position="871"/>
    </location>
</feature>
<dbReference type="PROSITE" id="PS50011">
    <property type="entry name" value="PROTEIN_KINASE_DOM"/>
    <property type="match status" value="1"/>
</dbReference>
<feature type="region of interest" description="Disordered" evidence="10">
    <location>
        <begin position="823"/>
        <end position="871"/>
    </location>
</feature>
<gene>
    <name evidence="12" type="ORF">PGT21_011854</name>
</gene>
<dbReference type="InterPro" id="IPR008271">
    <property type="entry name" value="Ser/Thr_kinase_AS"/>
</dbReference>
<protein>
    <recommendedName>
        <fullName evidence="2">non-specific serine/threonine protein kinase</fullName>
        <ecNumber evidence="2">2.7.11.1</ecNumber>
    </recommendedName>
</protein>
<name>A0A5B0MBQ6_PUCGR</name>
<feature type="domain" description="Protein kinase" evidence="11">
    <location>
        <begin position="428"/>
        <end position="757"/>
    </location>
</feature>
<feature type="compositionally biased region" description="Low complexity" evidence="10">
    <location>
        <begin position="309"/>
        <end position="325"/>
    </location>
</feature>
<sequence>MASDQTEHQQQQQQTIHKKASIKTFITRIRRSTTTTTTRNHNEHQQPPPPPLPITTNNNNNNNNNNSSDSNSSSNKQLLSLLPPSPANSNNQQEQQQQHNNNSNPNSLNFTNPSLLSPPPTPTSSSNPSSSIHRKHSSINPPKTTEQQQQQQQPQPNGLRKIRTSILRSKKISAPILQSTDSLNILADLHHPLTIDSTVRLEPTIPSTTNNNVSNINNDEANDHLLDLPSATSLPANNQQTPNLAVSGPAKWLRRVSSAPNTKAWILAGLGNHNPDNLIHHMANLPPPVPPLPANATGFGQNADGTLIPPSTFSYSSSNNNPNSPHQRALRKSSKTISSNSSGFLQSRTSPHNSSSKFFSSSSSASSNQSTPKSAFSSLPFSKNHHHHHHPNQPKSASSSSSPLLETQRSYSSNSIKVSKSEVGPESFEKIRLLGKGDVGKVYLVREKLPPPPSTKDLPPSLTSTTSTDELGHLLVPNPHHQHHQQLAPNPNPPTERLYAMKVLNKKEMIQRNKIKRALAEQGILAASNHPFIVTLYHSFQSEDYLYFCMEYCMGGEFFRTLQTRPDKRLPEADARFYAAEVISALEYLHLHGYIYRDLKPENILLHQSGHIMLSDFDLSKQSEVGGAPAGVKMITPDGVPLIDTRSCIADFRTNSFVGTEEYIAPEVIHGNGHSSAVDWWTVGILVYEMIYGYTPFKGPDRQATFANVLKRDVFFADLPLVSGLAKSIIRKLLVKDELARLGSLTGASEVKHHKWFASISWGLLRNCKPPIIPPASNAMDATNFRKIRESNSLDLESQALKAHPSPSAQPIQLSSTTSTRSLNARYNNNTNPKNPTTKTVKKKKSVFLSQSTPPSATATPSPESVNSLSSSINAALHPHSGKRIKPQKHRLAHLSSSLNSNGVAHLGDPAHHGYMEEEQGPEAGEDDDDDDDQGEDEDEDDGRGGEEEDDQEIIHDRFKHGLLHPPPASSNLPTHHHPSSSSSSSETTLTTHSSPLNPIANPPVTPHFEHPDDPFFLFSSLSLHHDVH</sequence>
<keyword evidence="13" id="KW-1185">Reference proteome</keyword>
<keyword evidence="3" id="KW-0723">Serine/threonine-protein kinase</keyword>
<dbReference type="GO" id="GO:0005524">
    <property type="term" value="F:ATP binding"/>
    <property type="evidence" value="ECO:0007669"/>
    <property type="project" value="UniProtKB-KW"/>
</dbReference>
<keyword evidence="6" id="KW-0418">Kinase</keyword>
<dbReference type="FunFam" id="1.10.510.10:FF:000121">
    <property type="entry name" value="Serine/threonine-protein kinase nrc-2"/>
    <property type="match status" value="1"/>
</dbReference>
<evidence type="ECO:0000313" key="12">
    <source>
        <dbReference type="EMBL" id="KAA1073428.1"/>
    </source>
</evidence>
<dbReference type="EMBL" id="VSWC01000158">
    <property type="protein sequence ID" value="KAA1073428.1"/>
    <property type="molecule type" value="Genomic_DNA"/>
</dbReference>
<feature type="compositionally biased region" description="Low complexity" evidence="10">
    <location>
        <begin position="828"/>
        <end position="839"/>
    </location>
</feature>
<feature type="compositionally biased region" description="Low complexity" evidence="10">
    <location>
        <begin position="24"/>
        <end position="39"/>
    </location>
</feature>
<evidence type="ECO:0000256" key="5">
    <source>
        <dbReference type="ARBA" id="ARBA00022741"/>
    </source>
</evidence>
<evidence type="ECO:0000256" key="3">
    <source>
        <dbReference type="ARBA" id="ARBA00022527"/>
    </source>
</evidence>
<comment type="catalytic activity">
    <reaction evidence="8">
        <text>L-threonyl-[protein] + ATP = O-phospho-L-threonyl-[protein] + ADP + H(+)</text>
        <dbReference type="Rhea" id="RHEA:46608"/>
        <dbReference type="Rhea" id="RHEA-COMP:11060"/>
        <dbReference type="Rhea" id="RHEA-COMP:11605"/>
        <dbReference type="ChEBI" id="CHEBI:15378"/>
        <dbReference type="ChEBI" id="CHEBI:30013"/>
        <dbReference type="ChEBI" id="CHEBI:30616"/>
        <dbReference type="ChEBI" id="CHEBI:61977"/>
        <dbReference type="ChEBI" id="CHEBI:456216"/>
        <dbReference type="EC" id="2.7.11.1"/>
    </reaction>
</comment>
<dbReference type="InterPro" id="IPR000719">
    <property type="entry name" value="Prot_kinase_dom"/>
</dbReference>
<evidence type="ECO:0000256" key="4">
    <source>
        <dbReference type="ARBA" id="ARBA00022679"/>
    </source>
</evidence>
<organism evidence="12 13">
    <name type="scientific">Puccinia graminis f. sp. tritici</name>
    <dbReference type="NCBI Taxonomy" id="56615"/>
    <lineage>
        <taxon>Eukaryota</taxon>
        <taxon>Fungi</taxon>
        <taxon>Dikarya</taxon>
        <taxon>Basidiomycota</taxon>
        <taxon>Pucciniomycotina</taxon>
        <taxon>Pucciniomycetes</taxon>
        <taxon>Pucciniales</taxon>
        <taxon>Pucciniaceae</taxon>
        <taxon>Puccinia</taxon>
    </lineage>
</organism>
<feature type="compositionally biased region" description="Low complexity" evidence="10">
    <location>
        <begin position="147"/>
        <end position="156"/>
    </location>
</feature>
<feature type="region of interest" description="Disordered" evidence="10">
    <location>
        <begin position="1"/>
        <end position="159"/>
    </location>
</feature>
<evidence type="ECO:0000256" key="6">
    <source>
        <dbReference type="ARBA" id="ARBA00022777"/>
    </source>
</evidence>
<dbReference type="PANTHER" id="PTHR45637">
    <property type="entry name" value="FLIPPASE KINASE 1-RELATED"/>
    <property type="match status" value="1"/>
</dbReference>
<feature type="region of interest" description="Disordered" evidence="10">
    <location>
        <begin position="289"/>
        <end position="426"/>
    </location>
</feature>
<evidence type="ECO:0000256" key="8">
    <source>
        <dbReference type="ARBA" id="ARBA00047899"/>
    </source>
</evidence>
<dbReference type="Gene3D" id="3.30.200.20">
    <property type="entry name" value="Phosphorylase Kinase, domain 1"/>
    <property type="match status" value="2"/>
</dbReference>
<comment type="catalytic activity">
    <reaction evidence="9">
        <text>L-seryl-[protein] + ATP = O-phospho-L-seryl-[protein] + ADP + H(+)</text>
        <dbReference type="Rhea" id="RHEA:17989"/>
        <dbReference type="Rhea" id="RHEA-COMP:9863"/>
        <dbReference type="Rhea" id="RHEA-COMP:11604"/>
        <dbReference type="ChEBI" id="CHEBI:15378"/>
        <dbReference type="ChEBI" id="CHEBI:29999"/>
        <dbReference type="ChEBI" id="CHEBI:30616"/>
        <dbReference type="ChEBI" id="CHEBI:83421"/>
        <dbReference type="ChEBI" id="CHEBI:456216"/>
        <dbReference type="EC" id="2.7.11.1"/>
    </reaction>
</comment>
<evidence type="ECO:0000256" key="9">
    <source>
        <dbReference type="ARBA" id="ARBA00048679"/>
    </source>
</evidence>
<dbReference type="PROSITE" id="PS00108">
    <property type="entry name" value="PROTEIN_KINASE_ST"/>
    <property type="match status" value="1"/>
</dbReference>
<comment type="caution">
    <text evidence="12">The sequence shown here is derived from an EMBL/GenBank/DDBJ whole genome shotgun (WGS) entry which is preliminary data.</text>
</comment>
<proteinExistence type="inferred from homology"/>
<reference evidence="12 13" key="1">
    <citation type="submission" date="2019-05" db="EMBL/GenBank/DDBJ databases">
        <title>Emergence of the Ug99 lineage of the wheat stem rust pathogen through somatic hybridization.</title>
        <authorList>
            <person name="Li F."/>
            <person name="Upadhyaya N.M."/>
            <person name="Sperschneider J."/>
            <person name="Matny O."/>
            <person name="Nguyen-Phuc H."/>
            <person name="Mago R."/>
            <person name="Raley C."/>
            <person name="Miller M.E."/>
            <person name="Silverstein K.A.T."/>
            <person name="Henningsen E."/>
            <person name="Hirsch C.D."/>
            <person name="Visser B."/>
            <person name="Pretorius Z.A."/>
            <person name="Steffenson B.J."/>
            <person name="Schwessinger B."/>
            <person name="Dodds P.N."/>
            <person name="Figueroa M."/>
        </authorList>
    </citation>
    <scope>NUCLEOTIDE SEQUENCE [LARGE SCALE GENOMIC DNA]</scope>
    <source>
        <strain evidence="12">21-0</strain>
    </source>
</reference>
<keyword evidence="7" id="KW-0067">ATP-binding</keyword>
<feature type="compositionally biased region" description="Basic residues" evidence="10">
    <location>
        <begin position="383"/>
        <end position="392"/>
    </location>
</feature>
<evidence type="ECO:0000256" key="10">
    <source>
        <dbReference type="SAM" id="MobiDB-lite"/>
    </source>
</evidence>
<feature type="region of interest" description="Disordered" evidence="10">
    <location>
        <begin position="900"/>
        <end position="1008"/>
    </location>
</feature>
<dbReference type="Proteomes" id="UP000324748">
    <property type="component" value="Unassembled WGS sequence"/>
</dbReference>
<evidence type="ECO:0000313" key="13">
    <source>
        <dbReference type="Proteomes" id="UP000324748"/>
    </source>
</evidence>
<dbReference type="Pfam" id="PF00069">
    <property type="entry name" value="Pkinase"/>
    <property type="match status" value="1"/>
</dbReference>
<comment type="similarity">
    <text evidence="1">Belongs to the protein kinase superfamily. AGC Ser/Thr protein kinase family.</text>
</comment>
<feature type="compositionally biased region" description="Low complexity" evidence="10">
    <location>
        <begin position="455"/>
        <end position="469"/>
    </location>
</feature>
<feature type="region of interest" description="Disordered" evidence="10">
    <location>
        <begin position="444"/>
        <end position="472"/>
    </location>
</feature>
<dbReference type="CDD" id="cd05574">
    <property type="entry name" value="STKc_phototropin_like"/>
    <property type="match status" value="1"/>
</dbReference>
<keyword evidence="5" id="KW-0547">Nucleotide-binding</keyword>
<feature type="compositionally biased region" description="Low complexity" evidence="10">
    <location>
        <begin position="970"/>
        <end position="997"/>
    </location>
</feature>
<evidence type="ECO:0000256" key="7">
    <source>
        <dbReference type="ARBA" id="ARBA00022840"/>
    </source>
</evidence>
<evidence type="ECO:0000256" key="2">
    <source>
        <dbReference type="ARBA" id="ARBA00012513"/>
    </source>
</evidence>
<dbReference type="Gene3D" id="1.10.510.10">
    <property type="entry name" value="Transferase(Phosphotransferase) domain 1"/>
    <property type="match status" value="1"/>
</dbReference>
<dbReference type="OrthoDB" id="432483at2759"/>
<dbReference type="AlphaFoldDB" id="A0A5B0MBQ6"/>
<keyword evidence="4" id="KW-0808">Transferase</keyword>
<dbReference type="InterPro" id="IPR011009">
    <property type="entry name" value="Kinase-like_dom_sf"/>
</dbReference>
<dbReference type="EC" id="2.7.11.1" evidence="2"/>
<dbReference type="GO" id="GO:0004674">
    <property type="term" value="F:protein serine/threonine kinase activity"/>
    <property type="evidence" value="ECO:0007669"/>
    <property type="project" value="UniProtKB-KW"/>
</dbReference>
<evidence type="ECO:0000259" key="11">
    <source>
        <dbReference type="PROSITE" id="PS50011"/>
    </source>
</evidence>
<evidence type="ECO:0000256" key="1">
    <source>
        <dbReference type="ARBA" id="ARBA00009903"/>
    </source>
</evidence>
<accession>A0A5B0MBQ6</accession>
<feature type="compositionally biased region" description="Low complexity" evidence="10">
    <location>
        <begin position="54"/>
        <end position="115"/>
    </location>
</feature>
<dbReference type="SMART" id="SM00220">
    <property type="entry name" value="S_TKc"/>
    <property type="match status" value="1"/>
</dbReference>
<feature type="compositionally biased region" description="Acidic residues" evidence="10">
    <location>
        <begin position="917"/>
        <end position="952"/>
    </location>
</feature>
<feature type="compositionally biased region" description="Low complexity" evidence="10">
    <location>
        <begin position="349"/>
        <end position="375"/>
    </location>
</feature>